<dbReference type="NCBIfam" id="NF002316">
    <property type="entry name" value="PRK01242.1"/>
    <property type="match status" value="1"/>
</dbReference>
<gene>
    <name evidence="4" type="primary">rpl39e</name>
    <name evidence="5" type="ORF">ENO26_03745</name>
</gene>
<organism evidence="5">
    <name type="scientific">Ignisphaera aggregans</name>
    <dbReference type="NCBI Taxonomy" id="334771"/>
    <lineage>
        <taxon>Archaea</taxon>
        <taxon>Thermoproteota</taxon>
        <taxon>Thermoprotei</taxon>
        <taxon>Desulfurococcales</taxon>
        <taxon>Desulfurococcaceae</taxon>
        <taxon>Ignisphaera</taxon>
    </lineage>
</organism>
<dbReference type="GO" id="GO:0005840">
    <property type="term" value="C:ribosome"/>
    <property type="evidence" value="ECO:0007669"/>
    <property type="project" value="UniProtKB-KW"/>
</dbReference>
<name>A0A7J2U3C2_9CREN</name>
<evidence type="ECO:0000256" key="3">
    <source>
        <dbReference type="ARBA" id="ARBA00023274"/>
    </source>
</evidence>
<keyword evidence="2 4" id="KW-0689">Ribosomal protein</keyword>
<dbReference type="GO" id="GO:0003735">
    <property type="term" value="F:structural constituent of ribosome"/>
    <property type="evidence" value="ECO:0007669"/>
    <property type="project" value="InterPro"/>
</dbReference>
<dbReference type="GO" id="GO:1990904">
    <property type="term" value="C:ribonucleoprotein complex"/>
    <property type="evidence" value="ECO:0007669"/>
    <property type="project" value="UniProtKB-KW"/>
</dbReference>
<dbReference type="AlphaFoldDB" id="A0A7J2U3C2"/>
<dbReference type="Gene3D" id="1.10.1620.10">
    <property type="entry name" value="Ribosomal protein L39e"/>
    <property type="match status" value="1"/>
</dbReference>
<dbReference type="GO" id="GO:0006412">
    <property type="term" value="P:translation"/>
    <property type="evidence" value="ECO:0007669"/>
    <property type="project" value="UniProtKB-UniRule"/>
</dbReference>
<evidence type="ECO:0000256" key="4">
    <source>
        <dbReference type="HAMAP-Rule" id="MF_00629"/>
    </source>
</evidence>
<dbReference type="SUPFAM" id="SSF48662">
    <property type="entry name" value="Ribosomal protein L39e"/>
    <property type="match status" value="1"/>
</dbReference>
<sequence length="52" mass="6159">MAKSKPLAKKLRLANREKSNQPIPVWVTVKTIRKVMRGFRLRNWRRSKLGDV</sequence>
<proteinExistence type="inferred from homology"/>
<dbReference type="InterPro" id="IPR000077">
    <property type="entry name" value="Ribosomal_eL39"/>
</dbReference>
<dbReference type="EMBL" id="DSEU01000025">
    <property type="protein sequence ID" value="HEM66672.1"/>
    <property type="molecule type" value="Genomic_DNA"/>
</dbReference>
<accession>A0A7J2U3C2</accession>
<comment type="similarity">
    <text evidence="1 4">Belongs to the eukaryotic ribosomal protein eL39 family.</text>
</comment>
<dbReference type="HAMAP" id="MF_00629">
    <property type="entry name" value="Ribosomal_eL39"/>
    <property type="match status" value="1"/>
</dbReference>
<dbReference type="Pfam" id="PF00832">
    <property type="entry name" value="Ribosomal_L39"/>
    <property type="match status" value="1"/>
</dbReference>
<keyword evidence="3 4" id="KW-0687">Ribonucleoprotein</keyword>
<protein>
    <recommendedName>
        <fullName evidence="4">Large ribosomal subunit protein eL39</fullName>
    </recommendedName>
</protein>
<evidence type="ECO:0000313" key="5">
    <source>
        <dbReference type="EMBL" id="HEM66672.1"/>
    </source>
</evidence>
<reference evidence="5" key="1">
    <citation type="journal article" date="2020" name="mSystems">
        <title>Genome- and Community-Level Interaction Insights into Carbon Utilization and Element Cycling Functions of Hydrothermarchaeota in Hydrothermal Sediment.</title>
        <authorList>
            <person name="Zhou Z."/>
            <person name="Liu Y."/>
            <person name="Xu W."/>
            <person name="Pan J."/>
            <person name="Luo Z.H."/>
            <person name="Li M."/>
        </authorList>
    </citation>
    <scope>NUCLEOTIDE SEQUENCE [LARGE SCALE GENOMIC DNA]</scope>
    <source>
        <strain evidence="5">SpSt-125</strain>
    </source>
</reference>
<evidence type="ECO:0000256" key="1">
    <source>
        <dbReference type="ARBA" id="ARBA00009339"/>
    </source>
</evidence>
<comment type="caution">
    <text evidence="5">The sequence shown here is derived from an EMBL/GenBank/DDBJ whole genome shotgun (WGS) entry which is preliminary data.</text>
</comment>
<evidence type="ECO:0000256" key="2">
    <source>
        <dbReference type="ARBA" id="ARBA00022980"/>
    </source>
</evidence>
<dbReference type="InterPro" id="IPR023626">
    <property type="entry name" value="Ribosomal_eL39_dom_sf"/>
</dbReference>